<evidence type="ECO:0000313" key="5">
    <source>
        <dbReference type="Proteomes" id="UP001431783"/>
    </source>
</evidence>
<feature type="chain" id="PRO_5043878492" description="ZP domain-containing protein" evidence="2">
    <location>
        <begin position="24"/>
        <end position="467"/>
    </location>
</feature>
<dbReference type="AlphaFoldDB" id="A0AAW1U3Z2"/>
<sequence>MAHLHHLPYFCLMEVTLACVVFASHQLHLPVVKNEIKSLDVICDANTFNTTVTLEHPFKGMVSAKDFSRNCYTYGTLENTVTLSLPTSGCGLRLTSKVGKNGELLMSYSVFLSIQQDRHLHQIADQEIRVSCQINDEQFSVRSKSMVKEIEHNSMENSRSRSGRMRQDNIWKSQFDENKFRGNTRHQESIKAAKVWMEIVPDEAETSDNSIQDKLQVGESAKLIVKSTLPVDIGWKVVDCNAHDGLGDSSQKLLDEEGCPIDDQLIPQPSYGPIRKVSLTRYQEATSIFPAFKFPDRDRLHLTCMIVLCRGPCKQVNCNKNLSSNEREGKTLNKEDSEDTLDQIKIFNSVEVLAPTVNEYYKTKDYKIHKDSSFTFKGIPGDETLCISYHKIAIAFCVLGMLFLIALLVATGGLLRARRSGNSVSMYTRSIFSSSSATGSSQCGSKLLHDHSSFGFSSRGMQYGRIL</sequence>
<name>A0AAW1U3Z2_9CUCU</name>
<dbReference type="EMBL" id="JARQZJ010000033">
    <property type="protein sequence ID" value="KAK9875377.1"/>
    <property type="molecule type" value="Genomic_DNA"/>
</dbReference>
<evidence type="ECO:0000256" key="2">
    <source>
        <dbReference type="SAM" id="SignalP"/>
    </source>
</evidence>
<evidence type="ECO:0000259" key="3">
    <source>
        <dbReference type="PROSITE" id="PS51034"/>
    </source>
</evidence>
<keyword evidence="1" id="KW-1133">Transmembrane helix</keyword>
<keyword evidence="1" id="KW-0472">Membrane</keyword>
<dbReference type="PANTHER" id="PTHR46560">
    <property type="entry name" value="CYPHER, ISOFORM B"/>
    <property type="match status" value="1"/>
</dbReference>
<dbReference type="Proteomes" id="UP001431783">
    <property type="component" value="Unassembled WGS sequence"/>
</dbReference>
<reference evidence="4 5" key="1">
    <citation type="submission" date="2023-03" db="EMBL/GenBank/DDBJ databases">
        <title>Genome insight into feeding habits of ladybird beetles.</title>
        <authorList>
            <person name="Li H.-S."/>
            <person name="Huang Y.-H."/>
            <person name="Pang H."/>
        </authorList>
    </citation>
    <scope>NUCLEOTIDE SEQUENCE [LARGE SCALE GENOMIC DNA]</scope>
    <source>
        <strain evidence="4">SYSU_2023b</strain>
        <tissue evidence="4">Whole body</tissue>
    </source>
</reference>
<feature type="signal peptide" evidence="2">
    <location>
        <begin position="1"/>
        <end position="23"/>
    </location>
</feature>
<dbReference type="PROSITE" id="PS51034">
    <property type="entry name" value="ZP_2"/>
    <property type="match status" value="1"/>
</dbReference>
<feature type="domain" description="ZP" evidence="3">
    <location>
        <begin position="42"/>
        <end position="325"/>
    </location>
</feature>
<evidence type="ECO:0000313" key="4">
    <source>
        <dbReference type="EMBL" id="KAK9875377.1"/>
    </source>
</evidence>
<dbReference type="InterPro" id="IPR001507">
    <property type="entry name" value="ZP_dom"/>
</dbReference>
<comment type="caution">
    <text evidence="4">The sequence shown here is derived from an EMBL/GenBank/DDBJ whole genome shotgun (WGS) entry which is preliminary data.</text>
</comment>
<organism evidence="4 5">
    <name type="scientific">Henosepilachna vigintioctopunctata</name>
    <dbReference type="NCBI Taxonomy" id="420089"/>
    <lineage>
        <taxon>Eukaryota</taxon>
        <taxon>Metazoa</taxon>
        <taxon>Ecdysozoa</taxon>
        <taxon>Arthropoda</taxon>
        <taxon>Hexapoda</taxon>
        <taxon>Insecta</taxon>
        <taxon>Pterygota</taxon>
        <taxon>Neoptera</taxon>
        <taxon>Endopterygota</taxon>
        <taxon>Coleoptera</taxon>
        <taxon>Polyphaga</taxon>
        <taxon>Cucujiformia</taxon>
        <taxon>Coccinelloidea</taxon>
        <taxon>Coccinellidae</taxon>
        <taxon>Epilachninae</taxon>
        <taxon>Epilachnini</taxon>
        <taxon>Henosepilachna</taxon>
    </lineage>
</organism>
<gene>
    <name evidence="4" type="ORF">WA026_007773</name>
</gene>
<protein>
    <recommendedName>
        <fullName evidence="3">ZP domain-containing protein</fullName>
    </recommendedName>
</protein>
<evidence type="ECO:0000256" key="1">
    <source>
        <dbReference type="SAM" id="Phobius"/>
    </source>
</evidence>
<proteinExistence type="predicted"/>
<dbReference type="PANTHER" id="PTHR46560:SF5">
    <property type="entry name" value="CYPHER, ISOFORM B"/>
    <property type="match status" value="1"/>
</dbReference>
<keyword evidence="1" id="KW-0812">Transmembrane</keyword>
<keyword evidence="2" id="KW-0732">Signal</keyword>
<accession>A0AAW1U3Z2</accession>
<dbReference type="SMART" id="SM00241">
    <property type="entry name" value="ZP"/>
    <property type="match status" value="1"/>
</dbReference>
<feature type="transmembrane region" description="Helical" evidence="1">
    <location>
        <begin position="392"/>
        <end position="415"/>
    </location>
</feature>
<keyword evidence="5" id="KW-1185">Reference proteome</keyword>